<gene>
    <name evidence="1" type="ORF">WFZ86_17840</name>
</gene>
<evidence type="ECO:0000313" key="1">
    <source>
        <dbReference type="EMBL" id="MEM0578370.1"/>
    </source>
</evidence>
<proteinExistence type="predicted"/>
<name>A0ABU9NSP6_9FLAO</name>
<sequence>MSATYFFSPEELSLLQETSKQKTVTAVFYHLWVNLVQPDNQFIFIDTVELHFENHQKLFFKINEEDTGFSIVTDYDFEKEQQQLAEQFNGTLSLKRIDVSASPLWIENIKTPLLSIKPEREDAPMSGDYVSITFEAGALEIDYNQESGLTVAVFEEI</sequence>
<keyword evidence="2" id="KW-1185">Reference proteome</keyword>
<dbReference type="EMBL" id="JBCGDP010000023">
    <property type="protein sequence ID" value="MEM0578370.1"/>
    <property type="molecule type" value="Genomic_DNA"/>
</dbReference>
<dbReference type="RefSeq" id="WP_342693188.1">
    <property type="nucleotide sequence ID" value="NZ_JBCGDP010000023.1"/>
</dbReference>
<reference evidence="1 2" key="1">
    <citation type="submission" date="2024-03" db="EMBL/GenBank/DDBJ databases">
        <title>Two novel species of the genus Flavobacterium exhibiting potentially degradation of complex polysaccharides.</title>
        <authorList>
            <person name="Lian X."/>
        </authorList>
    </citation>
    <scope>NUCLEOTIDE SEQUENCE [LARGE SCALE GENOMIC DNA]</scope>
    <source>
        <strain evidence="1 2">N6</strain>
    </source>
</reference>
<protein>
    <submittedName>
        <fullName evidence="1">Uncharacterized protein</fullName>
    </submittedName>
</protein>
<dbReference type="Proteomes" id="UP001468798">
    <property type="component" value="Unassembled WGS sequence"/>
</dbReference>
<organism evidence="1 2">
    <name type="scientific">Flavobacterium polysaccharolyticum</name>
    <dbReference type="NCBI Taxonomy" id="3133148"/>
    <lineage>
        <taxon>Bacteria</taxon>
        <taxon>Pseudomonadati</taxon>
        <taxon>Bacteroidota</taxon>
        <taxon>Flavobacteriia</taxon>
        <taxon>Flavobacteriales</taxon>
        <taxon>Flavobacteriaceae</taxon>
        <taxon>Flavobacterium</taxon>
    </lineage>
</organism>
<evidence type="ECO:0000313" key="2">
    <source>
        <dbReference type="Proteomes" id="UP001468798"/>
    </source>
</evidence>
<comment type="caution">
    <text evidence="1">The sequence shown here is derived from an EMBL/GenBank/DDBJ whole genome shotgun (WGS) entry which is preliminary data.</text>
</comment>
<accession>A0ABU9NSP6</accession>